<evidence type="ECO:0000313" key="3">
    <source>
        <dbReference type="EMBL" id="GGG76471.1"/>
    </source>
</evidence>
<protein>
    <submittedName>
        <fullName evidence="3">Glycosyl transferase</fullName>
    </submittedName>
</protein>
<reference evidence="3 4" key="1">
    <citation type="journal article" date="2014" name="Int. J. Syst. Evol. Microbiol.">
        <title>Complete genome sequence of Corynebacterium casei LMG S-19264T (=DSM 44701T), isolated from a smear-ripened cheese.</title>
        <authorList>
            <consortium name="US DOE Joint Genome Institute (JGI-PGF)"/>
            <person name="Walter F."/>
            <person name="Albersmeier A."/>
            <person name="Kalinowski J."/>
            <person name="Ruckert C."/>
        </authorList>
    </citation>
    <scope>NUCLEOTIDE SEQUENCE [LARGE SCALE GENOMIC DNA]</scope>
    <source>
        <strain evidence="3 4">CGMCC 1.15286</strain>
    </source>
</reference>
<dbReference type="InterPro" id="IPR050194">
    <property type="entry name" value="Glycosyltransferase_grp1"/>
</dbReference>
<dbReference type="Proteomes" id="UP000600247">
    <property type="component" value="Unassembled WGS sequence"/>
</dbReference>
<comment type="caution">
    <text evidence="3">The sequence shown here is derived from an EMBL/GenBank/DDBJ whole genome shotgun (WGS) entry which is preliminary data.</text>
</comment>
<dbReference type="SUPFAM" id="SSF53756">
    <property type="entry name" value="UDP-Glycosyltransferase/glycogen phosphorylase"/>
    <property type="match status" value="1"/>
</dbReference>
<dbReference type="Gene3D" id="3.40.50.2000">
    <property type="entry name" value="Glycogen Phosphorylase B"/>
    <property type="match status" value="2"/>
</dbReference>
<dbReference type="AlphaFoldDB" id="A0A917HEG6"/>
<accession>A0A917HEG6</accession>
<name>A0A917HEG6_9BACL</name>
<feature type="domain" description="Glycosyltransferase subfamily 4-like N-terminal" evidence="2">
    <location>
        <begin position="15"/>
        <end position="186"/>
    </location>
</feature>
<keyword evidence="4" id="KW-1185">Reference proteome</keyword>
<organism evidence="3 4">
    <name type="scientific">Paenibacillus radicis</name>
    <name type="common">ex Gao et al. 2016</name>
    <dbReference type="NCBI Taxonomy" id="1737354"/>
    <lineage>
        <taxon>Bacteria</taxon>
        <taxon>Bacillati</taxon>
        <taxon>Bacillota</taxon>
        <taxon>Bacilli</taxon>
        <taxon>Bacillales</taxon>
        <taxon>Paenibacillaceae</taxon>
        <taxon>Paenibacillus</taxon>
    </lineage>
</organism>
<dbReference type="EMBL" id="BMHY01000007">
    <property type="protein sequence ID" value="GGG76471.1"/>
    <property type="molecule type" value="Genomic_DNA"/>
</dbReference>
<evidence type="ECO:0000259" key="1">
    <source>
        <dbReference type="Pfam" id="PF00534"/>
    </source>
</evidence>
<dbReference type="InterPro" id="IPR001296">
    <property type="entry name" value="Glyco_trans_1"/>
</dbReference>
<dbReference type="PANTHER" id="PTHR45947:SF3">
    <property type="entry name" value="SULFOQUINOVOSYL TRANSFERASE SQD2"/>
    <property type="match status" value="1"/>
</dbReference>
<proteinExistence type="predicted"/>
<dbReference type="InterPro" id="IPR028098">
    <property type="entry name" value="Glyco_trans_4-like_N"/>
</dbReference>
<sequence length="392" mass="44964">MKLLSTGLGWNDLQPGGLNRYFADYTAAMKDYGHAELGFVVTESGDQLLTELNIVEAASAQTPLITRMRSLRQKTRQSVEVFQPEVFNPHFAPYAAMVSRAVLPQHVPIVTHFHGPWALESKVEEHHRSPLMRESRYWLKKQVELMTYRRSDSFIVLSEYFRDILTEQYGMEDKQIHIIPGAVEHEKFKPHPDREGLRRKLGVQPEQKLLFCARRIVRRMGIDRLIESMTAIVEQHPDVRLFIAGDGAMREEYSRLVERLQLSDHIKLLGRVSNEVLVEWYQAADFSIVPTITLEGFGLVTVESLSCGTPVLGTPFGGTREILSKLSTDLLFEDGSSEAMSKTITAALEQRLSLPSREQCREHVLQHYTWDRVADAVTQVFEVELEKRKRFR</sequence>
<dbReference type="Pfam" id="PF13439">
    <property type="entry name" value="Glyco_transf_4"/>
    <property type="match status" value="1"/>
</dbReference>
<dbReference type="GO" id="GO:0016757">
    <property type="term" value="F:glycosyltransferase activity"/>
    <property type="evidence" value="ECO:0007669"/>
    <property type="project" value="InterPro"/>
</dbReference>
<dbReference type="CDD" id="cd03801">
    <property type="entry name" value="GT4_PimA-like"/>
    <property type="match status" value="1"/>
</dbReference>
<evidence type="ECO:0000313" key="4">
    <source>
        <dbReference type="Proteomes" id="UP000600247"/>
    </source>
</evidence>
<evidence type="ECO:0000259" key="2">
    <source>
        <dbReference type="Pfam" id="PF13439"/>
    </source>
</evidence>
<feature type="domain" description="Glycosyl transferase family 1" evidence="1">
    <location>
        <begin position="194"/>
        <end position="362"/>
    </location>
</feature>
<gene>
    <name evidence="3" type="ORF">GCM10010918_36230</name>
</gene>
<dbReference type="Pfam" id="PF00534">
    <property type="entry name" value="Glycos_transf_1"/>
    <property type="match status" value="1"/>
</dbReference>
<keyword evidence="3" id="KW-0808">Transferase</keyword>
<dbReference type="PANTHER" id="PTHR45947">
    <property type="entry name" value="SULFOQUINOVOSYL TRANSFERASE SQD2"/>
    <property type="match status" value="1"/>
</dbReference>
<dbReference type="RefSeq" id="WP_188890605.1">
    <property type="nucleotide sequence ID" value="NZ_BMHY01000007.1"/>
</dbReference>